<reference evidence="1" key="1">
    <citation type="journal article" date="2007" name="Science">
        <title>Draft genome of the filarial nematode parasite Brugia malayi.</title>
        <authorList>
            <person name="Ghedin E."/>
            <person name="Wang S."/>
            <person name="Spiro D."/>
            <person name="Caler E."/>
            <person name="Zhao Q."/>
            <person name="Crabtree J."/>
            <person name="Allen J.E."/>
            <person name="Delcher A.L."/>
            <person name="Guiliano D.B."/>
            <person name="Miranda-Saavedra D."/>
            <person name="Angiuoli S.V."/>
            <person name="Creasy T."/>
            <person name="Amedeo P."/>
            <person name="Haas B."/>
            <person name="El-Sayed N.M."/>
            <person name="Wortman J.R."/>
            <person name="Feldblyum T."/>
            <person name="Tallon L."/>
            <person name="Schatz M."/>
            <person name="Shumway M."/>
            <person name="Koo H."/>
            <person name="Salzberg S.L."/>
            <person name="Schobel S."/>
            <person name="Pertea M."/>
            <person name="Pop M."/>
            <person name="White O."/>
            <person name="Barton G.J."/>
            <person name="Carlow C.K."/>
            <person name="Crawford M.J."/>
            <person name="Daub J."/>
            <person name="Dimmic M.W."/>
            <person name="Estes C.F."/>
            <person name="Foster J.M."/>
            <person name="Ganatra M."/>
            <person name="Gregory W.F."/>
            <person name="Johnson N.M."/>
            <person name="Jin J."/>
            <person name="Komuniecki R."/>
            <person name="Korf I."/>
            <person name="Kumar S."/>
            <person name="Laney S."/>
            <person name="Li B.W."/>
            <person name="Li W."/>
            <person name="Lindblom T.H."/>
            <person name="Lustigman S."/>
            <person name="Ma D."/>
            <person name="Maina C.V."/>
            <person name="Martin D.M."/>
            <person name="McCarter J.P."/>
            <person name="McReynolds L."/>
            <person name="Mitreva M."/>
            <person name="Nutman T.B."/>
            <person name="Parkinson J."/>
            <person name="Peregrin-Alvarez J.M."/>
            <person name="Poole C."/>
            <person name="Ren Q."/>
            <person name="Saunders L."/>
            <person name="Sluder A.E."/>
            <person name="Smith K."/>
            <person name="Stanke M."/>
            <person name="Unnasch T.R."/>
            <person name="Ware J."/>
            <person name="Wei A.D."/>
            <person name="Weil G."/>
            <person name="Williams D.J."/>
            <person name="Zhang Y."/>
            <person name="Williams S.A."/>
            <person name="Fraser-Liggett C."/>
            <person name="Slatko B."/>
            <person name="Blaxter M.L."/>
            <person name="Scott A.L."/>
        </authorList>
    </citation>
    <scope>NUCLEOTIDE SEQUENCE</scope>
    <source>
        <strain evidence="1">FR3</strain>
    </source>
</reference>
<evidence type="ECO:0000313" key="1">
    <source>
        <dbReference type="EMBL" id="CDP97957.1"/>
    </source>
</evidence>
<name>A0A0J9XYL8_BRUMA</name>
<reference evidence="1" key="2">
    <citation type="submission" date="2012-12" db="EMBL/GenBank/DDBJ databases">
        <authorList>
            <person name="Gao Y.W."/>
            <person name="Fan S.T."/>
            <person name="Sun H.T."/>
            <person name="Wang Z."/>
            <person name="Gao X.L."/>
            <person name="Li Y.G."/>
            <person name="Wang T.C."/>
            <person name="Zhang K."/>
            <person name="Xu W.W."/>
            <person name="Yu Z.J."/>
            <person name="Xia X.Z."/>
        </authorList>
    </citation>
    <scope>NUCLEOTIDE SEQUENCE</scope>
    <source>
        <strain evidence="1">FR3</strain>
    </source>
</reference>
<dbReference type="AlphaFoldDB" id="A0A0J9XYL8"/>
<gene>
    <name evidence="1" type="primary">Bm13283</name>
    <name evidence="1" type="ORF">BM_Bm13283</name>
</gene>
<protein>
    <submittedName>
        <fullName evidence="1">Bm13283</fullName>
    </submittedName>
</protein>
<dbReference type="EMBL" id="LN856992">
    <property type="protein sequence ID" value="CDP97957.1"/>
    <property type="molecule type" value="Genomic_DNA"/>
</dbReference>
<proteinExistence type="predicted"/>
<accession>A0A0J9XYL8</accession>
<organism evidence="1">
    <name type="scientific">Brugia malayi</name>
    <name type="common">Filarial nematode worm</name>
    <dbReference type="NCBI Taxonomy" id="6279"/>
    <lineage>
        <taxon>Eukaryota</taxon>
        <taxon>Metazoa</taxon>
        <taxon>Ecdysozoa</taxon>
        <taxon>Nematoda</taxon>
        <taxon>Chromadorea</taxon>
        <taxon>Rhabditida</taxon>
        <taxon>Spirurina</taxon>
        <taxon>Spiruromorpha</taxon>
        <taxon>Filarioidea</taxon>
        <taxon>Onchocercidae</taxon>
        <taxon>Brugia</taxon>
    </lineage>
</organism>
<sequence length="110" mass="12581">MFLETNLYDLVKLLFGGEIAILKSATDYPNFTLDAQKTSQEKAKIFAVNQDDRILPVDRNALVVWKFAGEKSLHLLKPKITEAHGCTKEVVQEVRKEKNHFIKSAVFYPE</sequence>